<dbReference type="RefSeq" id="WP_246142039.1">
    <property type="nucleotide sequence ID" value="NZ_LR214189.1"/>
</dbReference>
<accession>A0A563VYF2</accession>
<gene>
    <name evidence="2" type="ORF">H1P_4540005</name>
</gene>
<reference evidence="2 3" key="1">
    <citation type="submission" date="2019-01" db="EMBL/GenBank/DDBJ databases">
        <authorList>
            <person name="Brito A."/>
        </authorList>
    </citation>
    <scope>NUCLEOTIDE SEQUENCE [LARGE SCALE GENOMIC DNA]</scope>
    <source>
        <strain evidence="2">1</strain>
    </source>
</reference>
<dbReference type="Pfam" id="PF16261">
    <property type="entry name" value="DUF4915"/>
    <property type="match status" value="1"/>
</dbReference>
<evidence type="ECO:0000313" key="3">
    <source>
        <dbReference type="Proteomes" id="UP000320055"/>
    </source>
</evidence>
<name>A0A563VYF2_9CYAN</name>
<sequence>MKNFPARKFIINCSFSNALYVTPDSQRLDLASRYQLWQLDNVLGPGQLHNHYDQLYIPRIVYTTGYLDIHELAVDSQGRIIFVSTLLNCLATVSHKHSCTP</sequence>
<evidence type="ECO:0000313" key="2">
    <source>
        <dbReference type="EMBL" id="VEP16484.1"/>
    </source>
</evidence>
<evidence type="ECO:0000259" key="1">
    <source>
        <dbReference type="Pfam" id="PF16261"/>
    </source>
</evidence>
<protein>
    <recommendedName>
        <fullName evidence="1">Conserved hypothetical protein CHP03032 domain-containing protein</fullName>
    </recommendedName>
</protein>
<keyword evidence="3" id="KW-1185">Reference proteome</keyword>
<dbReference type="Proteomes" id="UP000320055">
    <property type="component" value="Unassembled WGS sequence"/>
</dbReference>
<dbReference type="AlphaFoldDB" id="A0A563VYF2"/>
<feature type="domain" description="Conserved hypothetical protein CHP03032" evidence="1">
    <location>
        <begin position="13"/>
        <end position="101"/>
    </location>
</feature>
<dbReference type="EMBL" id="CAACVJ010000395">
    <property type="protein sequence ID" value="VEP16484.1"/>
    <property type="molecule type" value="Genomic_DNA"/>
</dbReference>
<organism evidence="2 3">
    <name type="scientific">Hyella patelloides LEGE 07179</name>
    <dbReference type="NCBI Taxonomy" id="945734"/>
    <lineage>
        <taxon>Bacteria</taxon>
        <taxon>Bacillati</taxon>
        <taxon>Cyanobacteriota</taxon>
        <taxon>Cyanophyceae</taxon>
        <taxon>Pleurocapsales</taxon>
        <taxon>Hyellaceae</taxon>
        <taxon>Hyella</taxon>
    </lineage>
</organism>
<proteinExistence type="predicted"/>
<dbReference type="InterPro" id="IPR017481">
    <property type="entry name" value="CHP03032"/>
</dbReference>